<evidence type="ECO:0000313" key="2">
    <source>
        <dbReference type="Proteomes" id="UP000188235"/>
    </source>
</evidence>
<evidence type="ECO:0008006" key="3">
    <source>
        <dbReference type="Google" id="ProtNLM"/>
    </source>
</evidence>
<dbReference type="Proteomes" id="UP000188235">
    <property type="component" value="Chromosome"/>
</dbReference>
<dbReference type="AlphaFoldDB" id="A0A1Q2CVT4"/>
<reference evidence="1 2" key="1">
    <citation type="journal article" date="2008" name="Int. J. Syst. Evol. Microbiol.">
        <title>Tessaracoccus flavescens sp. nov., isolated from marine sediment.</title>
        <authorList>
            <person name="Lee D.W."/>
            <person name="Lee S.D."/>
        </authorList>
    </citation>
    <scope>NUCLEOTIDE SEQUENCE [LARGE SCALE GENOMIC DNA]</scope>
    <source>
        <strain evidence="1 2">SST-39T</strain>
    </source>
</reference>
<keyword evidence="2" id="KW-1185">Reference proteome</keyword>
<dbReference type="RefSeq" id="WP_077348248.1">
    <property type="nucleotide sequence ID" value="NZ_CP019607.1"/>
</dbReference>
<gene>
    <name evidence="1" type="ORF">BW733_04465</name>
</gene>
<organism evidence="1 2">
    <name type="scientific">Tessaracoccus flavescens</name>
    <dbReference type="NCBI Taxonomy" id="399497"/>
    <lineage>
        <taxon>Bacteria</taxon>
        <taxon>Bacillati</taxon>
        <taxon>Actinomycetota</taxon>
        <taxon>Actinomycetes</taxon>
        <taxon>Propionibacteriales</taxon>
        <taxon>Propionibacteriaceae</taxon>
        <taxon>Tessaracoccus</taxon>
    </lineage>
</organism>
<dbReference type="InterPro" id="IPR032580">
    <property type="entry name" value="SatD"/>
</dbReference>
<dbReference type="EMBL" id="CP019607">
    <property type="protein sequence ID" value="AQP50199.1"/>
    <property type="molecule type" value="Genomic_DNA"/>
</dbReference>
<dbReference type="Pfam" id="PF16264">
    <property type="entry name" value="SatD"/>
    <property type="match status" value="1"/>
</dbReference>
<dbReference type="STRING" id="399497.BW733_04465"/>
<protein>
    <recommendedName>
        <fullName evidence="3">RNA polymerase subunit sigma-70</fullName>
    </recommendedName>
</protein>
<dbReference type="KEGG" id="tfa:BW733_04465"/>
<evidence type="ECO:0000313" key="1">
    <source>
        <dbReference type="EMBL" id="AQP50199.1"/>
    </source>
</evidence>
<sequence>MAKDVAAVALLGDLVGSRTTERTRLHEAVVAAAEDVNLGVASLSPLTTTVGDELQGVYPTLGAALEAAFSLRLALAPRWEVRFGLGGGELRVIDAERGIQDGSAWWSAREALEWVEEQAGRKGYASARTAIRDGREQATPQADAMVRLVDASLARLRDGGIGTLSGMWDGLDNAETAKREGISDSANSQRVINNDLRPLLDAMRALTTLP</sequence>
<proteinExistence type="predicted"/>
<dbReference type="OrthoDB" id="4711815at2"/>
<accession>A0A1Q2CVT4</accession>
<name>A0A1Q2CVT4_9ACTN</name>